<comment type="caution">
    <text evidence="1">The sequence shown here is derived from an EMBL/GenBank/DDBJ whole genome shotgun (WGS) entry which is preliminary data.</text>
</comment>
<dbReference type="AlphaFoldDB" id="A0A369PQF7"/>
<accession>A0A369PQF7</accession>
<organism evidence="1 2">
    <name type="scientific">Pedobacter chinensis</name>
    <dbReference type="NCBI Taxonomy" id="2282421"/>
    <lineage>
        <taxon>Bacteria</taxon>
        <taxon>Pseudomonadati</taxon>
        <taxon>Bacteroidota</taxon>
        <taxon>Sphingobacteriia</taxon>
        <taxon>Sphingobacteriales</taxon>
        <taxon>Sphingobacteriaceae</taxon>
        <taxon>Pedobacter</taxon>
    </lineage>
</organism>
<evidence type="ECO:0000313" key="2">
    <source>
        <dbReference type="Proteomes" id="UP000253961"/>
    </source>
</evidence>
<dbReference type="EMBL" id="QPKV01000009">
    <property type="protein sequence ID" value="RDC54891.1"/>
    <property type="molecule type" value="Genomic_DNA"/>
</dbReference>
<dbReference type="RefSeq" id="WP_115404338.1">
    <property type="nucleotide sequence ID" value="NZ_QPKV01000009.1"/>
</dbReference>
<protein>
    <submittedName>
        <fullName evidence="1">Uncharacterized protein</fullName>
    </submittedName>
</protein>
<gene>
    <name evidence="1" type="ORF">DU508_18920</name>
</gene>
<dbReference type="OrthoDB" id="777346at2"/>
<dbReference type="Proteomes" id="UP000253961">
    <property type="component" value="Unassembled WGS sequence"/>
</dbReference>
<proteinExistence type="predicted"/>
<name>A0A369PQF7_9SPHI</name>
<evidence type="ECO:0000313" key="1">
    <source>
        <dbReference type="EMBL" id="RDC54891.1"/>
    </source>
</evidence>
<reference evidence="1 2" key="1">
    <citation type="submission" date="2018-07" db="EMBL/GenBank/DDBJ databases">
        <title>Pedobacter sp. nov., isolated from soil.</title>
        <authorList>
            <person name="Zhou L.Y."/>
            <person name="Du Z.J."/>
        </authorList>
    </citation>
    <scope>NUCLEOTIDE SEQUENCE [LARGE SCALE GENOMIC DNA]</scope>
    <source>
        <strain evidence="1 2">JDX94</strain>
    </source>
</reference>
<sequence length="94" mass="10854">MQLKSKLNDHPLLKLLIVLLILISSCKKEFYVNEKINPEMLQRNLTYKNGPQIATVNLSQFRAKINQAALGTLKKQFDIRFPSKVNEDRASRNI</sequence>
<keyword evidence="2" id="KW-1185">Reference proteome</keyword>
<dbReference type="PROSITE" id="PS51257">
    <property type="entry name" value="PROKAR_LIPOPROTEIN"/>
    <property type="match status" value="1"/>
</dbReference>